<protein>
    <submittedName>
        <fullName evidence="2">Uncharacterized protein</fullName>
    </submittedName>
</protein>
<dbReference type="STRING" id="550540.Fbal_0399"/>
<dbReference type="EMBL" id="CP002209">
    <property type="protein sequence ID" value="ADN74613.1"/>
    <property type="molecule type" value="Genomic_DNA"/>
</dbReference>
<organism evidence="2 3">
    <name type="scientific">Ferrimonas balearica (strain DSM 9799 / CCM 4581 / KCTC 23876 / PAT)</name>
    <dbReference type="NCBI Taxonomy" id="550540"/>
    <lineage>
        <taxon>Bacteria</taxon>
        <taxon>Pseudomonadati</taxon>
        <taxon>Pseudomonadota</taxon>
        <taxon>Gammaproteobacteria</taxon>
        <taxon>Alteromonadales</taxon>
        <taxon>Ferrimonadaceae</taxon>
        <taxon>Ferrimonas</taxon>
    </lineage>
</organism>
<keyword evidence="1" id="KW-1133">Transmembrane helix</keyword>
<keyword evidence="1" id="KW-0472">Membrane</keyword>
<name>E1SNB4_FERBD</name>
<proteinExistence type="predicted"/>
<evidence type="ECO:0000256" key="1">
    <source>
        <dbReference type="SAM" id="Phobius"/>
    </source>
</evidence>
<dbReference type="Proteomes" id="UP000006683">
    <property type="component" value="Chromosome"/>
</dbReference>
<accession>E1SNB4</accession>
<reference evidence="2 3" key="1">
    <citation type="journal article" date="2010" name="Stand. Genomic Sci.">
        <title>Complete genome sequence of Ferrimonas balearica type strain (PAT).</title>
        <authorList>
            <person name="Nolan M."/>
            <person name="Sikorski J."/>
            <person name="Davenport K."/>
            <person name="Lucas S."/>
            <person name="Glavina Del Rio T."/>
            <person name="Tice H."/>
            <person name="Cheng J."/>
            <person name="Goodwin L."/>
            <person name="Pitluck S."/>
            <person name="Liolios K."/>
            <person name="Ivanova N."/>
            <person name="Mavromatis K."/>
            <person name="Ovchinnikova G."/>
            <person name="Pati A."/>
            <person name="Chen A."/>
            <person name="Palaniappan K."/>
            <person name="Land M."/>
            <person name="Hauser L."/>
            <person name="Chang Y."/>
            <person name="Jeffries C."/>
            <person name="Tapia R."/>
            <person name="Brettin T."/>
            <person name="Detter J."/>
            <person name="Han C."/>
            <person name="Yasawong M."/>
            <person name="Rohde M."/>
            <person name="Tindall B."/>
            <person name="Goker M."/>
            <person name="Woyke T."/>
            <person name="Bristow J."/>
            <person name="Eisen J."/>
            <person name="Markowitz V."/>
            <person name="Hugenholtz P."/>
            <person name="Kyrpides N."/>
            <person name="Klenk H."/>
            <person name="Lapidus A."/>
        </authorList>
    </citation>
    <scope>NUCLEOTIDE SEQUENCE [LARGE SCALE GENOMIC DNA]</scope>
    <source>
        <strain evidence="3">DSM 9799 / CCM 4581 / KCTC 23876 / PAT</strain>
    </source>
</reference>
<dbReference type="HOGENOM" id="CLU_2751871_0_0_6"/>
<dbReference type="AlphaFoldDB" id="E1SNB4"/>
<sequence length="70" mass="7663">MNSVWITRLVAMVGAGLWCLLHFLNTRFTALKRQIPLTAKRQAPASNARSGGKRAVPWNIQAPAFASVNS</sequence>
<keyword evidence="3" id="KW-1185">Reference proteome</keyword>
<keyword evidence="1" id="KW-0812">Transmembrane</keyword>
<dbReference type="KEGG" id="fbl:Fbal_0399"/>
<feature type="transmembrane region" description="Helical" evidence="1">
    <location>
        <begin position="6"/>
        <end position="24"/>
    </location>
</feature>
<evidence type="ECO:0000313" key="2">
    <source>
        <dbReference type="EMBL" id="ADN74613.1"/>
    </source>
</evidence>
<gene>
    <name evidence="2" type="ordered locus">Fbal_0399</name>
</gene>
<evidence type="ECO:0000313" key="3">
    <source>
        <dbReference type="Proteomes" id="UP000006683"/>
    </source>
</evidence>